<name>A0A0F3IL14_9GAMM</name>
<dbReference type="RefSeq" id="WP_045778443.1">
    <property type="nucleotide sequence ID" value="NZ_LAJX01000045.1"/>
</dbReference>
<organism evidence="1 2">
    <name type="scientific">Methylocucumis oryzae</name>
    <dbReference type="NCBI Taxonomy" id="1632867"/>
    <lineage>
        <taxon>Bacteria</taxon>
        <taxon>Pseudomonadati</taxon>
        <taxon>Pseudomonadota</taxon>
        <taxon>Gammaproteobacteria</taxon>
        <taxon>Methylococcales</taxon>
        <taxon>Methylococcaceae</taxon>
        <taxon>Methylocucumis</taxon>
    </lineage>
</organism>
<sequence>MSEVVYKTEQEVQKLGFEVLYQSLGATDFIRFMQQFSQGYGNYTEDRQQWQKEYSVDAILAEMNEQ</sequence>
<comment type="caution">
    <text evidence="1">The sequence shown here is derived from an EMBL/GenBank/DDBJ whole genome shotgun (WGS) entry which is preliminary data.</text>
</comment>
<accession>A0A0F3IL14</accession>
<evidence type="ECO:0000313" key="2">
    <source>
        <dbReference type="Proteomes" id="UP000033684"/>
    </source>
</evidence>
<reference evidence="1 2" key="2">
    <citation type="journal article" date="2016" name="Microb. Ecol.">
        <title>Genome Characteristics of a Novel Type I Methanotroph (Sn10-6) Isolated from a Flooded Indian Rice Field.</title>
        <authorList>
            <person name="Rahalkar M.C."/>
            <person name="Pandit P.S."/>
            <person name="Dhakephalkar P.K."/>
            <person name="Pore S."/>
            <person name="Arora P."/>
            <person name="Kapse N."/>
        </authorList>
    </citation>
    <scope>NUCLEOTIDE SEQUENCE [LARGE SCALE GENOMIC DNA]</scope>
    <source>
        <strain evidence="1 2">Sn10-6</strain>
    </source>
</reference>
<dbReference type="EMBL" id="LAJX01000045">
    <property type="protein sequence ID" value="KJV07367.1"/>
    <property type="molecule type" value="Genomic_DNA"/>
</dbReference>
<evidence type="ECO:0000313" key="1">
    <source>
        <dbReference type="EMBL" id="KJV07367.1"/>
    </source>
</evidence>
<reference evidence="2" key="1">
    <citation type="submission" date="2015-03" db="EMBL/GenBank/DDBJ databases">
        <title>Draft genome sequence of a novel methanotroph (Sn10-6) isolated from flooded ricefield rhizosphere in India.</title>
        <authorList>
            <person name="Pandit P.S."/>
            <person name="Pore S.D."/>
            <person name="Arora P."/>
            <person name="Kapse N.G."/>
            <person name="Dhakephalkar P.K."/>
            <person name="Rahalkar M.C."/>
        </authorList>
    </citation>
    <scope>NUCLEOTIDE SEQUENCE [LARGE SCALE GENOMIC DNA]</scope>
    <source>
        <strain evidence="2">Sn10-6</strain>
    </source>
</reference>
<proteinExistence type="predicted"/>
<dbReference type="AlphaFoldDB" id="A0A0F3IL14"/>
<dbReference type="Proteomes" id="UP000033684">
    <property type="component" value="Unassembled WGS sequence"/>
</dbReference>
<dbReference type="OrthoDB" id="123228at2"/>
<keyword evidence="2" id="KW-1185">Reference proteome</keyword>
<protein>
    <submittedName>
        <fullName evidence="1">Uncharacterized protein</fullName>
    </submittedName>
</protein>
<gene>
    <name evidence="1" type="ORF">VZ94_05315</name>
</gene>